<dbReference type="OrthoDB" id="117888at2"/>
<comment type="caution">
    <text evidence="1">The sequence shown here is derived from an EMBL/GenBank/DDBJ whole genome shotgun (WGS) entry which is preliminary data.</text>
</comment>
<evidence type="ECO:0000313" key="2">
    <source>
        <dbReference type="Proteomes" id="UP000325684"/>
    </source>
</evidence>
<accession>A0A5N3P982</accession>
<dbReference type="Proteomes" id="UP000325684">
    <property type="component" value="Unassembled WGS sequence"/>
</dbReference>
<organism evidence="1 2">
    <name type="scientific">Microvirga brassicacearum</name>
    <dbReference type="NCBI Taxonomy" id="2580413"/>
    <lineage>
        <taxon>Bacteria</taxon>
        <taxon>Pseudomonadati</taxon>
        <taxon>Pseudomonadota</taxon>
        <taxon>Alphaproteobacteria</taxon>
        <taxon>Hyphomicrobiales</taxon>
        <taxon>Methylobacteriaceae</taxon>
        <taxon>Microvirga</taxon>
    </lineage>
</organism>
<keyword evidence="2" id="KW-1185">Reference proteome</keyword>
<name>A0A5N3P982_9HYPH</name>
<evidence type="ECO:0000313" key="1">
    <source>
        <dbReference type="EMBL" id="KAB0266277.1"/>
    </source>
</evidence>
<gene>
    <name evidence="1" type="ORF">FEZ63_14410</name>
</gene>
<reference evidence="1 2" key="1">
    <citation type="journal article" date="2019" name="Microorganisms">
        <title>Genome Insights into the Novel Species Microvirga brassicacearum, a Rapeseed Endophyte with Biotechnological Potential.</title>
        <authorList>
            <person name="Jimenez-Gomez A."/>
            <person name="Saati-Santamaria Z."/>
            <person name="Igual J.M."/>
            <person name="Rivas R."/>
            <person name="Mateos P.F."/>
            <person name="Garcia-Fraile P."/>
        </authorList>
    </citation>
    <scope>NUCLEOTIDE SEQUENCE [LARGE SCALE GENOMIC DNA]</scope>
    <source>
        <strain evidence="1 2">CDVBN77</strain>
    </source>
</reference>
<proteinExistence type="predicted"/>
<protein>
    <submittedName>
        <fullName evidence="1">Uncharacterized protein</fullName>
    </submittedName>
</protein>
<dbReference type="EMBL" id="VCMV01000022">
    <property type="protein sequence ID" value="KAB0266277.1"/>
    <property type="molecule type" value="Genomic_DNA"/>
</dbReference>
<sequence>MSNEIDFALENRRSLSGPGLRTFLVSAGQWGLTEAEQVRIVGDPPVATFCEWVAKAREQQDLILGVEVLMRISAVLGIYGSLATLGGSKAMPGSTPRQ</sequence>
<dbReference type="AlphaFoldDB" id="A0A5N3P982"/>
<dbReference type="RefSeq" id="WP_150945632.1">
    <property type="nucleotide sequence ID" value="NZ_VCMV01000022.1"/>
</dbReference>